<evidence type="ECO:0000313" key="3">
    <source>
        <dbReference type="Proteomes" id="UP000230069"/>
    </source>
</evidence>
<dbReference type="OrthoDB" id="692284at2759"/>
<name>A0A2G5DUL6_AQUCA</name>
<dbReference type="InterPro" id="IPR013187">
    <property type="entry name" value="F-box-assoc_dom_typ3"/>
</dbReference>
<feature type="domain" description="F-box" evidence="1">
    <location>
        <begin position="22"/>
        <end position="68"/>
    </location>
</feature>
<dbReference type="PANTHER" id="PTHR31672:SF13">
    <property type="entry name" value="F-BOX PROTEIN CPR30-LIKE"/>
    <property type="match status" value="1"/>
</dbReference>
<dbReference type="PANTHER" id="PTHR31672">
    <property type="entry name" value="BNACNNG10540D PROTEIN"/>
    <property type="match status" value="1"/>
</dbReference>
<dbReference type="InterPro" id="IPR001810">
    <property type="entry name" value="F-box_dom"/>
</dbReference>
<sequence length="278" mass="32332">MHCNLNFQFNSKLAMDGGGCCFPEEIIFEILTRVPAKDLIRFKTVCKPWCFLISDRKFVEGHLHWASRAQVELLLISPRSGNFLSIKMQDLHFQTERLKSIPFQEDLQNGRVKLHDSCNGLLLFEKSEEANALILYNPVTHQCQNIPHAPREGAPREGCLIGFLTALVHDDFNDKYRIFSILSKPRHTAYGKCFVYKVGDETFDNDWEMFKFEVTTKPDSDFNVLSPLLFVKNEFYWVTVGCADYDGIEFDGVQLKPCINRSIDSIRWYYLFDKTRQF</sequence>
<dbReference type="PROSITE" id="PS50181">
    <property type="entry name" value="FBOX"/>
    <property type="match status" value="1"/>
</dbReference>
<dbReference type="Gene3D" id="1.20.1280.50">
    <property type="match status" value="1"/>
</dbReference>
<dbReference type="Proteomes" id="UP000230069">
    <property type="component" value="Unassembled WGS sequence"/>
</dbReference>
<gene>
    <name evidence="2" type="ORF">AQUCO_01400112v1</name>
</gene>
<dbReference type="Pfam" id="PF00646">
    <property type="entry name" value="F-box"/>
    <property type="match status" value="1"/>
</dbReference>
<organism evidence="2 3">
    <name type="scientific">Aquilegia coerulea</name>
    <name type="common">Rocky mountain columbine</name>
    <dbReference type="NCBI Taxonomy" id="218851"/>
    <lineage>
        <taxon>Eukaryota</taxon>
        <taxon>Viridiplantae</taxon>
        <taxon>Streptophyta</taxon>
        <taxon>Embryophyta</taxon>
        <taxon>Tracheophyta</taxon>
        <taxon>Spermatophyta</taxon>
        <taxon>Magnoliopsida</taxon>
        <taxon>Ranunculales</taxon>
        <taxon>Ranunculaceae</taxon>
        <taxon>Thalictroideae</taxon>
        <taxon>Aquilegia</taxon>
    </lineage>
</organism>
<dbReference type="InterPro" id="IPR036047">
    <property type="entry name" value="F-box-like_dom_sf"/>
</dbReference>
<dbReference type="Pfam" id="PF08268">
    <property type="entry name" value="FBA_3"/>
    <property type="match status" value="1"/>
</dbReference>
<dbReference type="InterPro" id="IPR050796">
    <property type="entry name" value="SCF_F-box_component"/>
</dbReference>
<proteinExistence type="predicted"/>
<dbReference type="CDD" id="cd22157">
    <property type="entry name" value="F-box_AtFBW1-like"/>
    <property type="match status" value="1"/>
</dbReference>
<dbReference type="AlphaFoldDB" id="A0A2G5DUL6"/>
<evidence type="ECO:0000313" key="2">
    <source>
        <dbReference type="EMBL" id="PIA47198.1"/>
    </source>
</evidence>
<reference evidence="2 3" key="1">
    <citation type="submission" date="2017-09" db="EMBL/GenBank/DDBJ databases">
        <title>WGS assembly of Aquilegia coerulea Goldsmith.</title>
        <authorList>
            <person name="Hodges S."/>
            <person name="Kramer E."/>
            <person name="Nordborg M."/>
            <person name="Tomkins J."/>
            <person name="Borevitz J."/>
            <person name="Derieg N."/>
            <person name="Yan J."/>
            <person name="Mihaltcheva S."/>
            <person name="Hayes R.D."/>
            <person name="Rokhsar D."/>
        </authorList>
    </citation>
    <scope>NUCLEOTIDE SEQUENCE [LARGE SCALE GENOMIC DNA]</scope>
    <source>
        <strain evidence="3">cv. Goldsmith</strain>
    </source>
</reference>
<accession>A0A2G5DUL6</accession>
<dbReference type="EMBL" id="KZ305031">
    <property type="protein sequence ID" value="PIA47198.1"/>
    <property type="molecule type" value="Genomic_DNA"/>
</dbReference>
<dbReference type="InParanoid" id="A0A2G5DUL6"/>
<protein>
    <recommendedName>
        <fullName evidence="1">F-box domain-containing protein</fullName>
    </recommendedName>
</protein>
<keyword evidence="3" id="KW-1185">Reference proteome</keyword>
<evidence type="ECO:0000259" key="1">
    <source>
        <dbReference type="PROSITE" id="PS50181"/>
    </source>
</evidence>
<dbReference type="SUPFAM" id="SSF81383">
    <property type="entry name" value="F-box domain"/>
    <property type="match status" value="1"/>
</dbReference>
<dbReference type="SMART" id="SM00256">
    <property type="entry name" value="FBOX"/>
    <property type="match status" value="1"/>
</dbReference>
<dbReference type="STRING" id="218851.A0A2G5DUL6"/>